<dbReference type="SMART" id="SM00644">
    <property type="entry name" value="Ami_2"/>
    <property type="match status" value="1"/>
</dbReference>
<dbReference type="EMBL" id="SHBE01000001">
    <property type="protein sequence ID" value="RZO27261.1"/>
    <property type="molecule type" value="Genomic_DNA"/>
</dbReference>
<dbReference type="GO" id="GO:0008745">
    <property type="term" value="F:N-acetylmuramoyl-L-alanine amidase activity"/>
    <property type="evidence" value="ECO:0007669"/>
    <property type="project" value="UniProtKB-EC"/>
</dbReference>
<comment type="subcellular location">
    <subcellularLocation>
        <location evidence="3">Cytoplasm</location>
    </subcellularLocation>
</comment>
<dbReference type="EC" id="3.5.1.28" evidence="5"/>
<dbReference type="InterPro" id="IPR036505">
    <property type="entry name" value="Amidase/PGRP_sf"/>
</dbReference>
<dbReference type="SUPFAM" id="SSF55846">
    <property type="entry name" value="N-acetylmuramoyl-L-alanine amidase-like"/>
    <property type="match status" value="1"/>
</dbReference>
<keyword evidence="10" id="KW-0961">Cell wall biogenesis/degradation</keyword>
<proteinExistence type="inferred from homology"/>
<evidence type="ECO:0000259" key="13">
    <source>
        <dbReference type="SMART" id="SM00644"/>
    </source>
</evidence>
<organism evidence="14 15">
    <name type="scientific">SAR86 cluster bacterium</name>
    <dbReference type="NCBI Taxonomy" id="2030880"/>
    <lineage>
        <taxon>Bacteria</taxon>
        <taxon>Pseudomonadati</taxon>
        <taxon>Pseudomonadota</taxon>
        <taxon>Gammaproteobacteria</taxon>
        <taxon>SAR86 cluster</taxon>
    </lineage>
</organism>
<dbReference type="GO" id="GO:0046872">
    <property type="term" value="F:metal ion binding"/>
    <property type="evidence" value="ECO:0007669"/>
    <property type="project" value="UniProtKB-KW"/>
</dbReference>
<dbReference type="Gene3D" id="3.40.80.10">
    <property type="entry name" value="Peptidoglycan recognition protein-like"/>
    <property type="match status" value="1"/>
</dbReference>
<evidence type="ECO:0000256" key="1">
    <source>
        <dbReference type="ARBA" id="ARBA00001561"/>
    </source>
</evidence>
<evidence type="ECO:0000256" key="3">
    <source>
        <dbReference type="ARBA" id="ARBA00004496"/>
    </source>
</evidence>
<evidence type="ECO:0000256" key="9">
    <source>
        <dbReference type="ARBA" id="ARBA00022833"/>
    </source>
</evidence>
<dbReference type="GO" id="GO:0009254">
    <property type="term" value="P:peptidoglycan turnover"/>
    <property type="evidence" value="ECO:0007669"/>
    <property type="project" value="TreeGrafter"/>
</dbReference>
<keyword evidence="9" id="KW-0862">Zinc</keyword>
<dbReference type="GO" id="GO:0005737">
    <property type="term" value="C:cytoplasm"/>
    <property type="evidence" value="ECO:0007669"/>
    <property type="project" value="UniProtKB-SubCell"/>
</dbReference>
<dbReference type="PANTHER" id="PTHR30417:SF4">
    <property type="entry name" value="1,6-ANHYDRO-N-ACETYLMURAMYL-L-ALANINE AMIDASE AMPD"/>
    <property type="match status" value="1"/>
</dbReference>
<dbReference type="PANTHER" id="PTHR30417">
    <property type="entry name" value="N-ACETYLMURAMOYL-L-ALANINE AMIDASE AMID"/>
    <property type="match status" value="1"/>
</dbReference>
<sequence length="173" mass="19918">MDIENHLLTNSKFLKSPNFSERKDSIDLIIIHCISLPEGSYANNNVADFFLNKLNFNEHVSFESLRNIKVSAHLFIDRSGEVIQFVPFDKCAWHAGKSEFMGKKNCNDFSIGIELEGTVNQEYEDIQYRKLKEIVDLLIKQYEIKHVVGHKDVAPNRKLDPGTKFDWGKILSS</sequence>
<dbReference type="InterPro" id="IPR002502">
    <property type="entry name" value="Amidase_domain"/>
</dbReference>
<dbReference type="Pfam" id="PF01510">
    <property type="entry name" value="Amidase_2"/>
    <property type="match status" value="1"/>
</dbReference>
<feature type="domain" description="N-acetylmuramoyl-L-alanine amidase" evidence="13">
    <location>
        <begin position="16"/>
        <end position="162"/>
    </location>
</feature>
<evidence type="ECO:0000256" key="4">
    <source>
        <dbReference type="ARBA" id="ARBA00007553"/>
    </source>
</evidence>
<evidence type="ECO:0000256" key="2">
    <source>
        <dbReference type="ARBA" id="ARBA00001947"/>
    </source>
</evidence>
<dbReference type="GO" id="GO:0071555">
    <property type="term" value="P:cell wall organization"/>
    <property type="evidence" value="ECO:0007669"/>
    <property type="project" value="UniProtKB-KW"/>
</dbReference>
<dbReference type="CDD" id="cd06583">
    <property type="entry name" value="PGRP"/>
    <property type="match status" value="1"/>
</dbReference>
<evidence type="ECO:0000256" key="12">
    <source>
        <dbReference type="ARBA" id="ARBA00042615"/>
    </source>
</evidence>
<gene>
    <name evidence="14" type="primary">ampD</name>
    <name evidence="14" type="ORF">EVA92_00515</name>
</gene>
<dbReference type="NCBIfam" id="NF008758">
    <property type="entry name" value="PRK11789.1"/>
    <property type="match status" value="1"/>
</dbReference>
<reference evidence="14 15" key="1">
    <citation type="submission" date="2019-02" db="EMBL/GenBank/DDBJ databases">
        <title>Prokaryotic population dynamics and viral predation in marine succession experiment using metagenomics: the confinement effect.</title>
        <authorList>
            <person name="Haro-Moreno J.M."/>
            <person name="Rodriguez-Valera F."/>
            <person name="Lopez-Perez M."/>
        </authorList>
    </citation>
    <scope>NUCLEOTIDE SEQUENCE [LARGE SCALE GENOMIC DNA]</scope>
    <source>
        <strain evidence="14">MED-G159</strain>
    </source>
</reference>
<evidence type="ECO:0000313" key="15">
    <source>
        <dbReference type="Proteomes" id="UP000315825"/>
    </source>
</evidence>
<dbReference type="GO" id="GO:0009253">
    <property type="term" value="P:peptidoglycan catabolic process"/>
    <property type="evidence" value="ECO:0007669"/>
    <property type="project" value="InterPro"/>
</dbReference>
<evidence type="ECO:0000256" key="7">
    <source>
        <dbReference type="ARBA" id="ARBA00022723"/>
    </source>
</evidence>
<evidence type="ECO:0000256" key="6">
    <source>
        <dbReference type="ARBA" id="ARBA00022490"/>
    </source>
</evidence>
<protein>
    <recommendedName>
        <fullName evidence="11">1,6-anhydro-N-acetylmuramyl-L-alanine amidase AmpD</fullName>
        <ecNumber evidence="5">3.5.1.28</ecNumber>
    </recommendedName>
    <alternativeName>
        <fullName evidence="12">N-acetylmuramoyl-L-alanine amidase</fullName>
    </alternativeName>
</protein>
<comment type="cofactor">
    <cofactor evidence="2">
        <name>Zn(2+)</name>
        <dbReference type="ChEBI" id="CHEBI:29105"/>
    </cofactor>
</comment>
<dbReference type="InterPro" id="IPR051206">
    <property type="entry name" value="NAMLAA_amidase_2"/>
</dbReference>
<keyword evidence="6" id="KW-0963">Cytoplasm</keyword>
<comment type="similarity">
    <text evidence="4">Belongs to the N-acetylmuramoyl-L-alanine amidase 2 family.</text>
</comment>
<evidence type="ECO:0000256" key="10">
    <source>
        <dbReference type="ARBA" id="ARBA00023316"/>
    </source>
</evidence>
<evidence type="ECO:0000256" key="8">
    <source>
        <dbReference type="ARBA" id="ARBA00022801"/>
    </source>
</evidence>
<comment type="caution">
    <text evidence="14">The sequence shown here is derived from an EMBL/GenBank/DDBJ whole genome shotgun (WGS) entry which is preliminary data.</text>
</comment>
<keyword evidence="7" id="KW-0479">Metal-binding</keyword>
<name>A0A520N1B5_9GAMM</name>
<evidence type="ECO:0000256" key="5">
    <source>
        <dbReference type="ARBA" id="ARBA00011901"/>
    </source>
</evidence>
<dbReference type="AlphaFoldDB" id="A0A520N1B5"/>
<keyword evidence="8 14" id="KW-0378">Hydrolase</keyword>
<dbReference type="Proteomes" id="UP000315825">
    <property type="component" value="Unassembled WGS sequence"/>
</dbReference>
<accession>A0A520N1B5</accession>
<comment type="catalytic activity">
    <reaction evidence="1">
        <text>Hydrolyzes the link between N-acetylmuramoyl residues and L-amino acid residues in certain cell-wall glycopeptides.</text>
        <dbReference type="EC" id="3.5.1.28"/>
    </reaction>
</comment>
<evidence type="ECO:0000256" key="11">
    <source>
        <dbReference type="ARBA" id="ARBA00039257"/>
    </source>
</evidence>
<evidence type="ECO:0000313" key="14">
    <source>
        <dbReference type="EMBL" id="RZO27261.1"/>
    </source>
</evidence>